<feature type="transmembrane region" description="Helical" evidence="1">
    <location>
        <begin position="279"/>
        <end position="298"/>
    </location>
</feature>
<reference evidence="2 3" key="1">
    <citation type="submission" date="2019-08" db="EMBL/GenBank/DDBJ databases">
        <title>The genome of the soybean aphid Biotype 1, its phylome, world population structure and adaptation to the North American continent.</title>
        <authorList>
            <person name="Giordano R."/>
            <person name="Donthu R.K."/>
            <person name="Hernandez A.G."/>
            <person name="Wright C.L."/>
            <person name="Zimin A.V."/>
        </authorList>
    </citation>
    <scope>NUCLEOTIDE SEQUENCE [LARGE SCALE GENOMIC DNA]</scope>
    <source>
        <tissue evidence="2">Whole aphids</tissue>
    </source>
</reference>
<sequence length="307" mass="35921">MRAMAFYCQGVALVRHGPAEGSYYCDTVASGTPNSVVFLYRTKPEIVNIVGDLANLLQNLIRCSGVKIVQKSLVQDINLMHYNNLYSIYLYFLFSFILIYFHSEKYYTYNETTRINFIQILNKHKHTKRSKDKSILIIIILKLLIKTVNDISSKRKKRLVNTIQYIVDINYTLYNITIDITYTHTHTYTHIYYLINYLISHFQCLLLELNYESSRDVAFLIDFGTYPLLHFVITFWIWFCNKRRLRRQYNVLRDFFHCTISLITPLLSMHLGFNTDTLSATFFSISTASSGVGLPLALRLKIFVSIL</sequence>
<accession>A0A6G0TCQ6</accession>
<evidence type="ECO:0000256" key="1">
    <source>
        <dbReference type="SAM" id="Phobius"/>
    </source>
</evidence>
<evidence type="ECO:0000313" key="2">
    <source>
        <dbReference type="EMBL" id="KAE9529250.1"/>
    </source>
</evidence>
<feature type="transmembrane region" description="Helical" evidence="1">
    <location>
        <begin position="217"/>
        <end position="239"/>
    </location>
</feature>
<dbReference type="EMBL" id="VYZN01000045">
    <property type="protein sequence ID" value="KAE9529250.1"/>
    <property type="molecule type" value="Genomic_DNA"/>
</dbReference>
<organism evidence="2 3">
    <name type="scientific">Aphis glycines</name>
    <name type="common">Soybean aphid</name>
    <dbReference type="NCBI Taxonomy" id="307491"/>
    <lineage>
        <taxon>Eukaryota</taxon>
        <taxon>Metazoa</taxon>
        <taxon>Ecdysozoa</taxon>
        <taxon>Arthropoda</taxon>
        <taxon>Hexapoda</taxon>
        <taxon>Insecta</taxon>
        <taxon>Pterygota</taxon>
        <taxon>Neoptera</taxon>
        <taxon>Paraneoptera</taxon>
        <taxon>Hemiptera</taxon>
        <taxon>Sternorrhyncha</taxon>
        <taxon>Aphidomorpha</taxon>
        <taxon>Aphidoidea</taxon>
        <taxon>Aphididae</taxon>
        <taxon>Aphidini</taxon>
        <taxon>Aphis</taxon>
        <taxon>Aphis</taxon>
    </lineage>
</organism>
<keyword evidence="1" id="KW-1133">Transmembrane helix</keyword>
<comment type="caution">
    <text evidence="2">The sequence shown here is derived from an EMBL/GenBank/DDBJ whole genome shotgun (WGS) entry which is preliminary data.</text>
</comment>
<gene>
    <name evidence="2" type="ORF">AGLY_011926</name>
</gene>
<keyword evidence="1" id="KW-0472">Membrane</keyword>
<name>A0A6G0TCQ6_APHGL</name>
<dbReference type="Proteomes" id="UP000475862">
    <property type="component" value="Unassembled WGS sequence"/>
</dbReference>
<feature type="transmembrane region" description="Helical" evidence="1">
    <location>
        <begin position="85"/>
        <end position="103"/>
    </location>
</feature>
<dbReference type="AlphaFoldDB" id="A0A6G0TCQ6"/>
<evidence type="ECO:0000313" key="3">
    <source>
        <dbReference type="Proteomes" id="UP000475862"/>
    </source>
</evidence>
<keyword evidence="3" id="KW-1185">Reference proteome</keyword>
<keyword evidence="1" id="KW-0812">Transmembrane</keyword>
<protein>
    <submittedName>
        <fullName evidence="2">Uncharacterized protein</fullName>
    </submittedName>
</protein>
<proteinExistence type="predicted"/>
<feature type="transmembrane region" description="Helical" evidence="1">
    <location>
        <begin position="251"/>
        <end position="273"/>
    </location>
</feature>